<gene>
    <name evidence="2" type="ORF">METZ01_LOCUS174035</name>
</gene>
<dbReference type="InterPro" id="IPR036388">
    <property type="entry name" value="WH-like_DNA-bd_sf"/>
</dbReference>
<protein>
    <recommendedName>
        <fullName evidence="1">HTH marR-type domain-containing protein</fullName>
    </recommendedName>
</protein>
<accession>A0A382C662</accession>
<sequence length="165" mass="19881">MTLTTKETIPYLKWVTEVVEERIIEDSIIRKEFGSKDEFIIFSIIMVRVLRFLRTQIENDDKEYNLGFYIKKFYEQQKFEKHTGVTMRGIARESGIPRTTVSRIIDKLIAQKIIHKNINQLIIPTAKARDKLNVYRRYLFTSNKRLYDIFEMLDLKKLYSDEERF</sequence>
<reference evidence="2" key="1">
    <citation type="submission" date="2018-05" db="EMBL/GenBank/DDBJ databases">
        <authorList>
            <person name="Lanie J.A."/>
            <person name="Ng W.-L."/>
            <person name="Kazmierczak K.M."/>
            <person name="Andrzejewski T.M."/>
            <person name="Davidsen T.M."/>
            <person name="Wayne K.J."/>
            <person name="Tettelin H."/>
            <person name="Glass J.I."/>
            <person name="Rusch D."/>
            <person name="Podicherti R."/>
            <person name="Tsui H.-C.T."/>
            <person name="Winkler M.E."/>
        </authorList>
    </citation>
    <scope>NUCLEOTIDE SEQUENCE</scope>
</reference>
<evidence type="ECO:0000259" key="1">
    <source>
        <dbReference type="Pfam" id="PF12802"/>
    </source>
</evidence>
<organism evidence="2">
    <name type="scientific">marine metagenome</name>
    <dbReference type="NCBI Taxonomy" id="408172"/>
    <lineage>
        <taxon>unclassified sequences</taxon>
        <taxon>metagenomes</taxon>
        <taxon>ecological metagenomes</taxon>
    </lineage>
</organism>
<dbReference type="GO" id="GO:0003700">
    <property type="term" value="F:DNA-binding transcription factor activity"/>
    <property type="evidence" value="ECO:0007669"/>
    <property type="project" value="InterPro"/>
</dbReference>
<dbReference type="EMBL" id="UINC01032847">
    <property type="protein sequence ID" value="SVB21181.1"/>
    <property type="molecule type" value="Genomic_DNA"/>
</dbReference>
<dbReference type="InterPro" id="IPR000835">
    <property type="entry name" value="HTH_MarR-typ"/>
</dbReference>
<name>A0A382C662_9ZZZZ</name>
<feature type="domain" description="HTH marR-type" evidence="1">
    <location>
        <begin position="82"/>
        <end position="115"/>
    </location>
</feature>
<dbReference type="InterPro" id="IPR036390">
    <property type="entry name" value="WH_DNA-bd_sf"/>
</dbReference>
<dbReference type="SUPFAM" id="SSF46785">
    <property type="entry name" value="Winged helix' DNA-binding domain"/>
    <property type="match status" value="1"/>
</dbReference>
<dbReference type="Pfam" id="PF12802">
    <property type="entry name" value="MarR_2"/>
    <property type="match status" value="1"/>
</dbReference>
<proteinExistence type="predicted"/>
<dbReference type="Gene3D" id="1.10.10.10">
    <property type="entry name" value="Winged helix-like DNA-binding domain superfamily/Winged helix DNA-binding domain"/>
    <property type="match status" value="1"/>
</dbReference>
<dbReference type="AlphaFoldDB" id="A0A382C662"/>
<evidence type="ECO:0000313" key="2">
    <source>
        <dbReference type="EMBL" id="SVB21181.1"/>
    </source>
</evidence>